<organism evidence="2 3">
    <name type="scientific">Tribolium castaneum</name>
    <name type="common">Red flour beetle</name>
    <dbReference type="NCBI Taxonomy" id="7070"/>
    <lineage>
        <taxon>Eukaryota</taxon>
        <taxon>Metazoa</taxon>
        <taxon>Ecdysozoa</taxon>
        <taxon>Arthropoda</taxon>
        <taxon>Hexapoda</taxon>
        <taxon>Insecta</taxon>
        <taxon>Pterygota</taxon>
        <taxon>Neoptera</taxon>
        <taxon>Endopterygota</taxon>
        <taxon>Coleoptera</taxon>
        <taxon>Polyphaga</taxon>
        <taxon>Cucujiformia</taxon>
        <taxon>Tenebrionidae</taxon>
        <taxon>Tenebrionidae incertae sedis</taxon>
        <taxon>Tribolium</taxon>
    </lineage>
</organism>
<dbReference type="EMBL" id="KQ971338">
    <property type="protein sequence ID" value="EFA01777.1"/>
    <property type="molecule type" value="Genomic_DNA"/>
</dbReference>
<accession>D1ZZY3</accession>
<reference evidence="2 3" key="2">
    <citation type="journal article" date="2010" name="Nucleic Acids Res.">
        <title>BeetleBase in 2010: revisions to provide comprehensive genomic information for Tribolium castaneum.</title>
        <authorList>
            <person name="Kim H.S."/>
            <person name="Murphy T."/>
            <person name="Xia J."/>
            <person name="Caragea D."/>
            <person name="Park Y."/>
            <person name="Beeman R.W."/>
            <person name="Lorenzen M.D."/>
            <person name="Butcher S."/>
            <person name="Manak J.R."/>
            <person name="Brown S.J."/>
        </authorList>
    </citation>
    <scope>GENOME REANNOTATION</scope>
    <source>
        <strain evidence="2 3">Georgia GA2</strain>
    </source>
</reference>
<evidence type="ECO:0000256" key="1">
    <source>
        <dbReference type="SAM" id="MobiDB-lite"/>
    </source>
</evidence>
<protein>
    <submittedName>
        <fullName evidence="2">Uncharacterized protein</fullName>
    </submittedName>
</protein>
<dbReference type="HOGENOM" id="CLU_3089869_0_0_1"/>
<dbReference type="Proteomes" id="UP000007266">
    <property type="component" value="Linkage group 4"/>
</dbReference>
<name>D1ZZY3_TRICA</name>
<sequence>MCKWLWRRSSAKSSYGVRSHGSRKSSVADISGMEEEAKVESPSESYRVMKDN</sequence>
<feature type="compositionally biased region" description="Basic residues" evidence="1">
    <location>
        <begin position="1"/>
        <end position="10"/>
    </location>
</feature>
<proteinExistence type="predicted"/>
<feature type="region of interest" description="Disordered" evidence="1">
    <location>
        <begin position="1"/>
        <end position="52"/>
    </location>
</feature>
<gene>
    <name evidence="2" type="primary">AUGUSTUS-3.0.2_07378</name>
    <name evidence="2" type="ORF">TcasGA2_TC007378</name>
</gene>
<evidence type="ECO:0000313" key="3">
    <source>
        <dbReference type="Proteomes" id="UP000007266"/>
    </source>
</evidence>
<keyword evidence="3" id="KW-1185">Reference proteome</keyword>
<dbReference type="AlphaFoldDB" id="D1ZZY3"/>
<dbReference type="InParanoid" id="D1ZZY3"/>
<evidence type="ECO:0000313" key="2">
    <source>
        <dbReference type="EMBL" id="EFA01777.1"/>
    </source>
</evidence>
<feature type="compositionally biased region" description="Basic and acidic residues" evidence="1">
    <location>
        <begin position="35"/>
        <end position="52"/>
    </location>
</feature>
<reference evidence="2 3" key="1">
    <citation type="journal article" date="2008" name="Nature">
        <title>The genome of the model beetle and pest Tribolium castaneum.</title>
        <authorList>
            <consortium name="Tribolium Genome Sequencing Consortium"/>
            <person name="Richards S."/>
            <person name="Gibbs R.A."/>
            <person name="Weinstock G.M."/>
            <person name="Brown S.J."/>
            <person name="Denell R."/>
            <person name="Beeman R.W."/>
            <person name="Gibbs R."/>
            <person name="Beeman R.W."/>
            <person name="Brown S.J."/>
            <person name="Bucher G."/>
            <person name="Friedrich M."/>
            <person name="Grimmelikhuijzen C.J."/>
            <person name="Klingler M."/>
            <person name="Lorenzen M."/>
            <person name="Richards S."/>
            <person name="Roth S."/>
            <person name="Schroder R."/>
            <person name="Tautz D."/>
            <person name="Zdobnov E.M."/>
            <person name="Muzny D."/>
            <person name="Gibbs R.A."/>
            <person name="Weinstock G.M."/>
            <person name="Attaway T."/>
            <person name="Bell S."/>
            <person name="Buhay C.J."/>
            <person name="Chandrabose M.N."/>
            <person name="Chavez D."/>
            <person name="Clerk-Blankenburg K.P."/>
            <person name="Cree A."/>
            <person name="Dao M."/>
            <person name="Davis C."/>
            <person name="Chacko J."/>
            <person name="Dinh H."/>
            <person name="Dugan-Rocha S."/>
            <person name="Fowler G."/>
            <person name="Garner T.T."/>
            <person name="Garnes J."/>
            <person name="Gnirke A."/>
            <person name="Hawes A."/>
            <person name="Hernandez J."/>
            <person name="Hines S."/>
            <person name="Holder M."/>
            <person name="Hume J."/>
            <person name="Jhangiani S.N."/>
            <person name="Joshi V."/>
            <person name="Khan Z.M."/>
            <person name="Jackson L."/>
            <person name="Kovar C."/>
            <person name="Kowis A."/>
            <person name="Lee S."/>
            <person name="Lewis L.R."/>
            <person name="Margolis J."/>
            <person name="Morgan M."/>
            <person name="Nazareth L.V."/>
            <person name="Nguyen N."/>
            <person name="Okwuonu G."/>
            <person name="Parker D."/>
            <person name="Richards S."/>
            <person name="Ruiz S.J."/>
            <person name="Santibanez J."/>
            <person name="Savard J."/>
            <person name="Scherer S.E."/>
            <person name="Schneider B."/>
            <person name="Sodergren E."/>
            <person name="Tautz D."/>
            <person name="Vattahil S."/>
            <person name="Villasana D."/>
            <person name="White C.S."/>
            <person name="Wright R."/>
            <person name="Park Y."/>
            <person name="Beeman R.W."/>
            <person name="Lord J."/>
            <person name="Oppert B."/>
            <person name="Lorenzen M."/>
            <person name="Brown S."/>
            <person name="Wang L."/>
            <person name="Savard J."/>
            <person name="Tautz D."/>
            <person name="Richards S."/>
            <person name="Weinstock G."/>
            <person name="Gibbs R.A."/>
            <person name="Liu Y."/>
            <person name="Worley K."/>
            <person name="Weinstock G."/>
            <person name="Elsik C.G."/>
            <person name="Reese J.T."/>
            <person name="Elhaik E."/>
            <person name="Landan G."/>
            <person name="Graur D."/>
            <person name="Arensburger P."/>
            <person name="Atkinson P."/>
            <person name="Beeman R.W."/>
            <person name="Beidler J."/>
            <person name="Brown S.J."/>
            <person name="Demuth J.P."/>
            <person name="Drury D.W."/>
            <person name="Du Y.Z."/>
            <person name="Fujiwara H."/>
            <person name="Lorenzen M."/>
            <person name="Maselli V."/>
            <person name="Osanai M."/>
            <person name="Park Y."/>
            <person name="Robertson H.M."/>
            <person name="Tu Z."/>
            <person name="Wang J.J."/>
            <person name="Wang S."/>
            <person name="Richards S."/>
            <person name="Song H."/>
            <person name="Zhang L."/>
            <person name="Sodergren E."/>
            <person name="Werner D."/>
            <person name="Stanke M."/>
            <person name="Morgenstern B."/>
            <person name="Solovyev V."/>
            <person name="Kosarev P."/>
            <person name="Brown G."/>
            <person name="Chen H.C."/>
            <person name="Ermolaeva O."/>
            <person name="Hlavina W."/>
            <person name="Kapustin Y."/>
            <person name="Kiryutin B."/>
            <person name="Kitts P."/>
            <person name="Maglott D."/>
            <person name="Pruitt K."/>
            <person name="Sapojnikov V."/>
            <person name="Souvorov A."/>
            <person name="Mackey A.J."/>
            <person name="Waterhouse R.M."/>
            <person name="Wyder S."/>
            <person name="Zdobnov E.M."/>
            <person name="Zdobnov E.M."/>
            <person name="Wyder S."/>
            <person name="Kriventseva E.V."/>
            <person name="Kadowaki T."/>
            <person name="Bork P."/>
            <person name="Aranda M."/>
            <person name="Bao R."/>
            <person name="Beermann A."/>
            <person name="Berns N."/>
            <person name="Bolognesi R."/>
            <person name="Bonneton F."/>
            <person name="Bopp D."/>
            <person name="Brown S.J."/>
            <person name="Bucher G."/>
            <person name="Butts T."/>
            <person name="Chaumot A."/>
            <person name="Denell R.E."/>
            <person name="Ferrier D.E."/>
            <person name="Friedrich M."/>
            <person name="Gordon C.M."/>
            <person name="Jindra M."/>
            <person name="Klingler M."/>
            <person name="Lan Q."/>
            <person name="Lattorff H.M."/>
            <person name="Laudet V."/>
            <person name="von Levetsow C."/>
            <person name="Liu Z."/>
            <person name="Lutz R."/>
            <person name="Lynch J.A."/>
            <person name="da Fonseca R.N."/>
            <person name="Posnien N."/>
            <person name="Reuter R."/>
            <person name="Roth S."/>
            <person name="Savard J."/>
            <person name="Schinko J.B."/>
            <person name="Schmitt C."/>
            <person name="Schoppmeier M."/>
            <person name="Schroder R."/>
            <person name="Shippy T.D."/>
            <person name="Simonnet F."/>
            <person name="Marques-Souza H."/>
            <person name="Tautz D."/>
            <person name="Tomoyasu Y."/>
            <person name="Trauner J."/>
            <person name="Van der Zee M."/>
            <person name="Vervoort M."/>
            <person name="Wittkopp N."/>
            <person name="Wimmer E.A."/>
            <person name="Yang X."/>
            <person name="Jones A.K."/>
            <person name="Sattelle D.B."/>
            <person name="Ebert P.R."/>
            <person name="Nelson D."/>
            <person name="Scott J.G."/>
            <person name="Beeman R.W."/>
            <person name="Muthukrishnan S."/>
            <person name="Kramer K.J."/>
            <person name="Arakane Y."/>
            <person name="Beeman R.W."/>
            <person name="Zhu Q."/>
            <person name="Hogenkamp D."/>
            <person name="Dixit R."/>
            <person name="Oppert B."/>
            <person name="Jiang H."/>
            <person name="Zou Z."/>
            <person name="Marshall J."/>
            <person name="Elpidina E."/>
            <person name="Vinokurov K."/>
            <person name="Oppert C."/>
            <person name="Zou Z."/>
            <person name="Evans J."/>
            <person name="Lu Z."/>
            <person name="Zhao P."/>
            <person name="Sumathipala N."/>
            <person name="Altincicek B."/>
            <person name="Vilcinskas A."/>
            <person name="Williams M."/>
            <person name="Hultmark D."/>
            <person name="Hetru C."/>
            <person name="Jiang H."/>
            <person name="Grimmelikhuijzen C.J."/>
            <person name="Hauser F."/>
            <person name="Cazzamali G."/>
            <person name="Williamson M."/>
            <person name="Park Y."/>
            <person name="Li B."/>
            <person name="Tanaka Y."/>
            <person name="Predel R."/>
            <person name="Neupert S."/>
            <person name="Schachtner J."/>
            <person name="Verleyen P."/>
            <person name="Raible F."/>
            <person name="Bork P."/>
            <person name="Friedrich M."/>
            <person name="Walden K.K."/>
            <person name="Robertson H.M."/>
            <person name="Angeli S."/>
            <person name="Foret S."/>
            <person name="Bucher G."/>
            <person name="Schuetz S."/>
            <person name="Maleszka R."/>
            <person name="Wimmer E.A."/>
            <person name="Beeman R.W."/>
            <person name="Lorenzen M."/>
            <person name="Tomoyasu Y."/>
            <person name="Miller S.C."/>
            <person name="Grossmann D."/>
            <person name="Bucher G."/>
        </authorList>
    </citation>
    <scope>NUCLEOTIDE SEQUENCE [LARGE SCALE GENOMIC DNA]</scope>
    <source>
        <strain evidence="2 3">Georgia GA2</strain>
    </source>
</reference>